<evidence type="ECO:0000256" key="6">
    <source>
        <dbReference type="ARBA" id="ARBA00023157"/>
    </source>
</evidence>
<dbReference type="Gene3D" id="3.40.1620.60">
    <property type="match status" value="1"/>
</dbReference>
<keyword evidence="5" id="KW-0482">Metalloprotease</keyword>
<protein>
    <recommendedName>
        <fullName evidence="9">Peptidase M12B domain-containing protein</fullName>
    </recommendedName>
</protein>
<keyword evidence="6" id="KW-1015">Disulfide bond</keyword>
<sequence length="242" mass="26908">EGSIQHQYSNVTEVNGTKYVEALSYLKDLFLWDKNIGVKHEPIYDEAILFTDFNMFDTKINNNVVRGISFTGRICETGARTAIVEAGHYVQTVSSAAHELGHSLGALHDGDGIATACDPKDYFIMSPFAKPNGPSEPYSINPWRFSNCSVNSFKHTLEGKECVKTRGQLYSMREWWMFMTKLSSQVFTPREQCRLINGPNSVNCLTSPADACNILLCTDPVTSQCQTHYISAPTGTECGVNK</sequence>
<feature type="binding site" evidence="8">
    <location>
        <position position="102"/>
    </location>
    <ligand>
        <name>Zn(2+)</name>
        <dbReference type="ChEBI" id="CHEBI:29105"/>
        <note>catalytic</note>
    </ligand>
</feature>
<evidence type="ECO:0000256" key="5">
    <source>
        <dbReference type="ARBA" id="ARBA00023049"/>
    </source>
</evidence>
<keyword evidence="1" id="KW-0645">Protease</keyword>
<feature type="binding site" evidence="8">
    <location>
        <position position="108"/>
    </location>
    <ligand>
        <name>Zn(2+)</name>
        <dbReference type="ChEBI" id="CHEBI:29105"/>
        <note>catalytic</note>
    </ligand>
</feature>
<dbReference type="SUPFAM" id="SSF55486">
    <property type="entry name" value="Metalloproteases ('zincins'), catalytic domain"/>
    <property type="match status" value="1"/>
</dbReference>
<feature type="non-terminal residue" evidence="10">
    <location>
        <position position="242"/>
    </location>
</feature>
<gene>
    <name evidence="10" type="ORF">ACJMK2_013279</name>
</gene>
<dbReference type="Gene3D" id="3.40.390.10">
    <property type="entry name" value="Collagenase (Catalytic Domain)"/>
    <property type="match status" value="1"/>
</dbReference>
<dbReference type="Pfam" id="PF17771">
    <property type="entry name" value="ADAMTS_CR_2"/>
    <property type="match status" value="1"/>
</dbReference>
<dbReference type="GO" id="GO:0006508">
    <property type="term" value="P:proteolysis"/>
    <property type="evidence" value="ECO:0007669"/>
    <property type="project" value="UniProtKB-KW"/>
</dbReference>
<dbReference type="EMBL" id="JBJQND010000014">
    <property type="protein sequence ID" value="KAL3853995.1"/>
    <property type="molecule type" value="Genomic_DNA"/>
</dbReference>
<feature type="active site" evidence="8">
    <location>
        <position position="99"/>
    </location>
</feature>
<dbReference type="GO" id="GO:0008237">
    <property type="term" value="F:metallopeptidase activity"/>
    <property type="evidence" value="ECO:0007669"/>
    <property type="project" value="UniProtKB-KW"/>
</dbReference>
<evidence type="ECO:0000256" key="7">
    <source>
        <dbReference type="ARBA" id="ARBA00023180"/>
    </source>
</evidence>
<dbReference type="InterPro" id="IPR041645">
    <property type="entry name" value="ADAMTS_CR_2"/>
</dbReference>
<proteinExistence type="predicted"/>
<keyword evidence="3" id="KW-0378">Hydrolase</keyword>
<organism evidence="10 11">
    <name type="scientific">Sinanodonta woodiana</name>
    <name type="common">Chinese pond mussel</name>
    <name type="synonym">Anodonta woodiana</name>
    <dbReference type="NCBI Taxonomy" id="1069815"/>
    <lineage>
        <taxon>Eukaryota</taxon>
        <taxon>Metazoa</taxon>
        <taxon>Spiralia</taxon>
        <taxon>Lophotrochozoa</taxon>
        <taxon>Mollusca</taxon>
        <taxon>Bivalvia</taxon>
        <taxon>Autobranchia</taxon>
        <taxon>Heteroconchia</taxon>
        <taxon>Palaeoheterodonta</taxon>
        <taxon>Unionida</taxon>
        <taxon>Unionoidea</taxon>
        <taxon>Unionidae</taxon>
        <taxon>Unioninae</taxon>
        <taxon>Sinanodonta</taxon>
    </lineage>
</organism>
<reference evidence="10 11" key="1">
    <citation type="submission" date="2024-11" db="EMBL/GenBank/DDBJ databases">
        <title>Chromosome-level genome assembly of the freshwater bivalve Anodonta woodiana.</title>
        <authorList>
            <person name="Chen X."/>
        </authorList>
    </citation>
    <scope>NUCLEOTIDE SEQUENCE [LARGE SCALE GENOMIC DNA]</scope>
    <source>
        <strain evidence="10">MN2024</strain>
        <tissue evidence="10">Gills</tissue>
    </source>
</reference>
<evidence type="ECO:0000256" key="4">
    <source>
        <dbReference type="ARBA" id="ARBA00022833"/>
    </source>
</evidence>
<evidence type="ECO:0000259" key="9">
    <source>
        <dbReference type="PROSITE" id="PS50215"/>
    </source>
</evidence>
<dbReference type="InterPro" id="IPR001590">
    <property type="entry name" value="Peptidase_M12B"/>
</dbReference>
<evidence type="ECO:0000256" key="8">
    <source>
        <dbReference type="PROSITE-ProRule" id="PRU00276"/>
    </source>
</evidence>
<feature type="binding site" evidence="8">
    <location>
        <position position="98"/>
    </location>
    <ligand>
        <name>Zn(2+)</name>
        <dbReference type="ChEBI" id="CHEBI:29105"/>
        <note>catalytic</note>
    </ligand>
</feature>
<comment type="caution">
    <text evidence="8">Lacks conserved residue(s) required for the propagation of feature annotation.</text>
</comment>
<dbReference type="AlphaFoldDB" id="A0ABD3UY06"/>
<evidence type="ECO:0000256" key="3">
    <source>
        <dbReference type="ARBA" id="ARBA00022801"/>
    </source>
</evidence>
<evidence type="ECO:0000313" key="10">
    <source>
        <dbReference type="EMBL" id="KAL3853995.1"/>
    </source>
</evidence>
<keyword evidence="2 8" id="KW-0479">Metal-binding</keyword>
<dbReference type="PANTHER" id="PTHR11905">
    <property type="entry name" value="ADAM A DISINTEGRIN AND METALLOPROTEASE DOMAIN"/>
    <property type="match status" value="1"/>
</dbReference>
<dbReference type="PROSITE" id="PS50215">
    <property type="entry name" value="ADAM_MEPRO"/>
    <property type="match status" value="1"/>
</dbReference>
<dbReference type="Proteomes" id="UP001634394">
    <property type="component" value="Unassembled WGS sequence"/>
</dbReference>
<evidence type="ECO:0000256" key="2">
    <source>
        <dbReference type="ARBA" id="ARBA00022723"/>
    </source>
</evidence>
<evidence type="ECO:0000313" key="11">
    <source>
        <dbReference type="Proteomes" id="UP001634394"/>
    </source>
</evidence>
<dbReference type="Pfam" id="PF01421">
    <property type="entry name" value="Reprolysin"/>
    <property type="match status" value="1"/>
</dbReference>
<feature type="domain" description="Peptidase M12B" evidence="9">
    <location>
        <begin position="26"/>
        <end position="158"/>
    </location>
</feature>
<accession>A0ABD3UY06</accession>
<keyword evidence="4 8" id="KW-0862">Zinc</keyword>
<keyword evidence="11" id="KW-1185">Reference proteome</keyword>
<dbReference type="InterPro" id="IPR024079">
    <property type="entry name" value="MetalloPept_cat_dom_sf"/>
</dbReference>
<dbReference type="PANTHER" id="PTHR11905:SF159">
    <property type="entry name" value="ADAM METALLOPROTEASE"/>
    <property type="match status" value="1"/>
</dbReference>
<comment type="caution">
    <text evidence="10">The sequence shown here is derived from an EMBL/GenBank/DDBJ whole genome shotgun (WGS) entry which is preliminary data.</text>
</comment>
<feature type="non-terminal residue" evidence="10">
    <location>
        <position position="1"/>
    </location>
</feature>
<evidence type="ECO:0000256" key="1">
    <source>
        <dbReference type="ARBA" id="ARBA00022670"/>
    </source>
</evidence>
<dbReference type="GO" id="GO:0046872">
    <property type="term" value="F:metal ion binding"/>
    <property type="evidence" value="ECO:0007669"/>
    <property type="project" value="UniProtKB-KW"/>
</dbReference>
<keyword evidence="7" id="KW-0325">Glycoprotein</keyword>
<name>A0ABD3UY06_SINWO</name>